<sequence>MKNFIYLLTALFVVTACTMEKTDYESETNTVVPDHREFKEVFSVTKSAYKISVEALQGHWYEGYNEVRVRVVQASNNQVVEDAQTTFFPLLTTTEGQKESTPNLYKLVYQKQEHYYKGYTVFTKQSTAGDWHVSIEVNIQGQKIEITQPILVEKQTNKNLSMTSFTGEDQEEYLIALVAPIQPKVAENALIASIFKKNKSATTLQETYQIADGYLLYLDPRMPEPSMGNHSSPNNKDLIQEEDGFYHGVVNYTMTGNWTLNFILQNNQGRIVKGTKVPLDFTPGIEGVKSELHLDILF</sequence>
<keyword evidence="2" id="KW-1185">Reference proteome</keyword>
<reference evidence="1 2" key="1">
    <citation type="submission" date="2018-06" db="EMBL/GenBank/DDBJ databases">
        <authorList>
            <consortium name="Pathogen Informatics"/>
            <person name="Doyle S."/>
        </authorList>
    </citation>
    <scope>NUCLEOTIDE SEQUENCE [LARGE SCALE GENOMIC DNA]</scope>
    <source>
        <strain evidence="1 2">NCTC11179</strain>
    </source>
</reference>
<evidence type="ECO:0008006" key="3">
    <source>
        <dbReference type="Google" id="ProtNLM"/>
    </source>
</evidence>
<gene>
    <name evidence="1" type="ORF">NCTC11179_01026</name>
</gene>
<accession>A0A378RPB1</accession>
<name>A0A378RPB1_MYROD</name>
<evidence type="ECO:0000313" key="1">
    <source>
        <dbReference type="EMBL" id="STZ27490.1"/>
    </source>
</evidence>
<organism evidence="1 2">
    <name type="scientific">Myroides odoratus</name>
    <name type="common">Flavobacterium odoratum</name>
    <dbReference type="NCBI Taxonomy" id="256"/>
    <lineage>
        <taxon>Bacteria</taxon>
        <taxon>Pseudomonadati</taxon>
        <taxon>Bacteroidota</taxon>
        <taxon>Flavobacteriia</taxon>
        <taxon>Flavobacteriales</taxon>
        <taxon>Flavobacteriaceae</taxon>
        <taxon>Myroides</taxon>
    </lineage>
</organism>
<dbReference type="AlphaFoldDB" id="A0A378RPB1"/>
<proteinExistence type="predicted"/>
<dbReference type="RefSeq" id="WP_115090417.1">
    <property type="nucleotide sequence ID" value="NZ_CP068107.1"/>
</dbReference>
<dbReference type="EMBL" id="UGQL01000001">
    <property type="protein sequence ID" value="STZ27490.1"/>
    <property type="molecule type" value="Genomic_DNA"/>
</dbReference>
<dbReference type="Proteomes" id="UP000255024">
    <property type="component" value="Unassembled WGS sequence"/>
</dbReference>
<protein>
    <recommendedName>
        <fullName evidence="3">YtkA-like domain-containing protein</fullName>
    </recommendedName>
</protein>
<evidence type="ECO:0000313" key="2">
    <source>
        <dbReference type="Proteomes" id="UP000255024"/>
    </source>
</evidence>
<dbReference type="PROSITE" id="PS51257">
    <property type="entry name" value="PROKAR_LIPOPROTEIN"/>
    <property type="match status" value="1"/>
</dbReference>